<evidence type="ECO:0000256" key="14">
    <source>
        <dbReference type="ARBA" id="ARBA00023288"/>
    </source>
</evidence>
<evidence type="ECO:0000256" key="8">
    <source>
        <dbReference type="ARBA" id="ARBA00023047"/>
    </source>
</evidence>
<reference evidence="19 20" key="1">
    <citation type="submission" date="2020-08" db="EMBL/GenBank/DDBJ databases">
        <title>Genome sequence of Pedobacter roseus KACC 11594T.</title>
        <authorList>
            <person name="Hyun D.-W."/>
            <person name="Bae J.-W."/>
        </authorList>
    </citation>
    <scope>NUCLEOTIDE SEQUENCE [LARGE SCALE GENOMIC DNA]</scope>
    <source>
        <strain evidence="19 20">KACC 11594</strain>
    </source>
</reference>
<evidence type="ECO:0000256" key="11">
    <source>
        <dbReference type="ARBA" id="ARBA00023136"/>
    </source>
</evidence>
<comment type="similarity">
    <text evidence="2">Belongs to the BexD/CtrA/VexA family.</text>
</comment>
<keyword evidence="13" id="KW-0998">Cell outer membrane</keyword>
<keyword evidence="15" id="KW-1133">Transmembrane helix</keyword>
<dbReference type="Pfam" id="PF02563">
    <property type="entry name" value="Poly_export"/>
    <property type="match status" value="1"/>
</dbReference>
<dbReference type="InterPro" id="IPR054765">
    <property type="entry name" value="SLBB_dom"/>
</dbReference>
<feature type="domain" description="Polysaccharide export protein N-terminal" evidence="17">
    <location>
        <begin position="51"/>
        <end position="136"/>
    </location>
</feature>
<evidence type="ECO:0000256" key="7">
    <source>
        <dbReference type="ARBA" id="ARBA00022729"/>
    </source>
</evidence>
<feature type="signal peptide" evidence="16">
    <location>
        <begin position="1"/>
        <end position="22"/>
    </location>
</feature>
<proteinExistence type="inferred from homology"/>
<evidence type="ECO:0000256" key="16">
    <source>
        <dbReference type="SAM" id="SignalP"/>
    </source>
</evidence>
<dbReference type="GO" id="GO:0006811">
    <property type="term" value="P:monoatomic ion transport"/>
    <property type="evidence" value="ECO:0007669"/>
    <property type="project" value="UniProtKB-KW"/>
</dbReference>
<dbReference type="GO" id="GO:0015159">
    <property type="term" value="F:polysaccharide transmembrane transporter activity"/>
    <property type="evidence" value="ECO:0007669"/>
    <property type="project" value="InterPro"/>
</dbReference>
<dbReference type="Gene3D" id="3.30.1950.10">
    <property type="entry name" value="wza like domain"/>
    <property type="match status" value="1"/>
</dbReference>
<keyword evidence="10" id="KW-0626">Porin</keyword>
<dbReference type="RefSeq" id="WP_187594712.1">
    <property type="nucleotide sequence ID" value="NZ_CP060723.1"/>
</dbReference>
<keyword evidence="3" id="KW-0813">Transport</keyword>
<keyword evidence="20" id="KW-1185">Reference proteome</keyword>
<protein>
    <submittedName>
        <fullName evidence="19">Polysaccharide biosynthesis/export family protein</fullName>
    </submittedName>
</protein>
<dbReference type="InterPro" id="IPR003715">
    <property type="entry name" value="Poly_export_N"/>
</dbReference>
<evidence type="ECO:0000256" key="1">
    <source>
        <dbReference type="ARBA" id="ARBA00004571"/>
    </source>
</evidence>
<gene>
    <name evidence="19" type="ORF">H9L23_09425</name>
</gene>
<feature type="transmembrane region" description="Helical" evidence="15">
    <location>
        <begin position="236"/>
        <end position="255"/>
    </location>
</feature>
<keyword evidence="7 16" id="KW-0732">Signal</keyword>
<dbReference type="EMBL" id="CP060723">
    <property type="protein sequence ID" value="QNN44267.1"/>
    <property type="molecule type" value="Genomic_DNA"/>
</dbReference>
<evidence type="ECO:0000259" key="17">
    <source>
        <dbReference type="Pfam" id="PF02563"/>
    </source>
</evidence>
<dbReference type="Pfam" id="PF22461">
    <property type="entry name" value="SLBB_2"/>
    <property type="match status" value="1"/>
</dbReference>
<evidence type="ECO:0000313" key="19">
    <source>
        <dbReference type="EMBL" id="QNN44267.1"/>
    </source>
</evidence>
<keyword evidence="8" id="KW-0625">Polysaccharide transport</keyword>
<keyword evidence="6 15" id="KW-0812">Transmembrane</keyword>
<evidence type="ECO:0000256" key="4">
    <source>
        <dbReference type="ARBA" id="ARBA00022452"/>
    </source>
</evidence>
<evidence type="ECO:0000256" key="2">
    <source>
        <dbReference type="ARBA" id="ARBA00009450"/>
    </source>
</evidence>
<dbReference type="Proteomes" id="UP000515806">
    <property type="component" value="Chromosome"/>
</dbReference>
<dbReference type="AlphaFoldDB" id="A0A7G9QLP2"/>
<keyword evidence="11 15" id="KW-0472">Membrane</keyword>
<dbReference type="GO" id="GO:0009279">
    <property type="term" value="C:cell outer membrane"/>
    <property type="evidence" value="ECO:0007669"/>
    <property type="project" value="UniProtKB-SubCell"/>
</dbReference>
<evidence type="ECO:0000256" key="15">
    <source>
        <dbReference type="SAM" id="Phobius"/>
    </source>
</evidence>
<evidence type="ECO:0000256" key="6">
    <source>
        <dbReference type="ARBA" id="ARBA00022692"/>
    </source>
</evidence>
<organism evidence="19 20">
    <name type="scientific">Pedobacter roseus</name>
    <dbReference type="NCBI Taxonomy" id="336820"/>
    <lineage>
        <taxon>Bacteria</taxon>
        <taxon>Pseudomonadati</taxon>
        <taxon>Bacteroidota</taxon>
        <taxon>Sphingobacteriia</taxon>
        <taxon>Sphingobacteriales</taxon>
        <taxon>Sphingobacteriaceae</taxon>
        <taxon>Pedobacter</taxon>
    </lineage>
</organism>
<evidence type="ECO:0000256" key="9">
    <source>
        <dbReference type="ARBA" id="ARBA00023065"/>
    </source>
</evidence>
<dbReference type="PANTHER" id="PTHR33619:SF3">
    <property type="entry name" value="POLYSACCHARIDE EXPORT PROTEIN GFCE-RELATED"/>
    <property type="match status" value="1"/>
</dbReference>
<comment type="subcellular location">
    <subcellularLocation>
        <location evidence="1">Cell outer membrane</location>
        <topology evidence="1">Multi-pass membrane protein</topology>
    </subcellularLocation>
</comment>
<dbReference type="PANTHER" id="PTHR33619">
    <property type="entry name" value="POLYSACCHARIDE EXPORT PROTEIN GFCE-RELATED"/>
    <property type="match status" value="1"/>
</dbReference>
<feature type="domain" description="SLBB" evidence="18">
    <location>
        <begin position="141"/>
        <end position="220"/>
    </location>
</feature>
<dbReference type="GO" id="GO:0015288">
    <property type="term" value="F:porin activity"/>
    <property type="evidence" value="ECO:0007669"/>
    <property type="project" value="UniProtKB-KW"/>
</dbReference>
<evidence type="ECO:0000313" key="20">
    <source>
        <dbReference type="Proteomes" id="UP000515806"/>
    </source>
</evidence>
<evidence type="ECO:0000256" key="3">
    <source>
        <dbReference type="ARBA" id="ARBA00022448"/>
    </source>
</evidence>
<keyword evidence="12" id="KW-0564">Palmitate</keyword>
<keyword evidence="4" id="KW-1134">Transmembrane beta strand</keyword>
<keyword evidence="9" id="KW-0406">Ion transport</keyword>
<dbReference type="Gene3D" id="3.10.560.10">
    <property type="entry name" value="Outer membrane lipoprotein wza domain like"/>
    <property type="match status" value="1"/>
</dbReference>
<dbReference type="KEGG" id="proe:H9L23_09425"/>
<keyword evidence="14" id="KW-0449">Lipoprotein</keyword>
<accession>A0A7G9QLP2</accession>
<evidence type="ECO:0000256" key="10">
    <source>
        <dbReference type="ARBA" id="ARBA00023114"/>
    </source>
</evidence>
<evidence type="ECO:0000256" key="13">
    <source>
        <dbReference type="ARBA" id="ARBA00023237"/>
    </source>
</evidence>
<keyword evidence="5" id="KW-0762">Sugar transport</keyword>
<sequence>MVTRIKLSAIILALCTSTLLISSCGSKRNLVYFSDLPKQDGKMKSQSFEVPETEILPNDVLSIIVVSSSTESNNLFNSTVPGNGQTPFVYKVNASGFINFPGIKEIKLGGLSLSQAKDALTRELSKMTKSPNVSISFVNFKITVIGEVSRPGTFTITNSEVNLLEALGMAGDMTPFGRRDNVLVIRNIKGVRTLERLNINSVELLNSPYYFLKQNDIVYVEPDKSKEQEVNQNNRFIPIISASFSVLAVLISILVKK</sequence>
<evidence type="ECO:0000256" key="12">
    <source>
        <dbReference type="ARBA" id="ARBA00023139"/>
    </source>
</evidence>
<evidence type="ECO:0000259" key="18">
    <source>
        <dbReference type="Pfam" id="PF22461"/>
    </source>
</evidence>
<dbReference type="GO" id="GO:0046930">
    <property type="term" value="C:pore complex"/>
    <property type="evidence" value="ECO:0007669"/>
    <property type="project" value="UniProtKB-KW"/>
</dbReference>
<feature type="chain" id="PRO_5028814147" evidence="16">
    <location>
        <begin position="23"/>
        <end position="257"/>
    </location>
</feature>
<dbReference type="PROSITE" id="PS51257">
    <property type="entry name" value="PROKAR_LIPOPROTEIN"/>
    <property type="match status" value="1"/>
</dbReference>
<name>A0A7G9QLP2_9SPHI</name>
<evidence type="ECO:0000256" key="5">
    <source>
        <dbReference type="ARBA" id="ARBA00022597"/>
    </source>
</evidence>
<dbReference type="InterPro" id="IPR049712">
    <property type="entry name" value="Poly_export"/>
</dbReference>